<comment type="caution">
    <text evidence="2">The sequence shown here is derived from an EMBL/GenBank/DDBJ whole genome shotgun (WGS) entry which is preliminary data.</text>
</comment>
<feature type="transmembrane region" description="Helical" evidence="1">
    <location>
        <begin position="62"/>
        <end position="84"/>
    </location>
</feature>
<feature type="transmembrane region" description="Helical" evidence="1">
    <location>
        <begin position="20"/>
        <end position="41"/>
    </location>
</feature>
<gene>
    <name evidence="2" type="ORF">QVZ41_09490</name>
</gene>
<dbReference type="Proteomes" id="UP001168642">
    <property type="component" value="Unassembled WGS sequence"/>
</dbReference>
<proteinExistence type="predicted"/>
<dbReference type="RefSeq" id="WP_302884334.1">
    <property type="nucleotide sequence ID" value="NZ_JAUMIT010000004.1"/>
</dbReference>
<name>A0ABT8VSX6_9FLAO</name>
<reference evidence="2" key="1">
    <citation type="submission" date="2023-07" db="EMBL/GenBank/DDBJ databases">
        <title>Wenyingzhuangia sp. chi5 genome sequencing and assembly.</title>
        <authorList>
            <person name="Park S."/>
        </authorList>
    </citation>
    <scope>NUCLEOTIDE SEQUENCE</scope>
    <source>
        <strain evidence="2">Chi5</strain>
    </source>
</reference>
<keyword evidence="1" id="KW-1133">Transmembrane helix</keyword>
<keyword evidence="1" id="KW-0812">Transmembrane</keyword>
<protein>
    <recommendedName>
        <fullName evidence="4">DUF2975 domain-containing protein</fullName>
    </recommendedName>
</protein>
<evidence type="ECO:0000313" key="2">
    <source>
        <dbReference type="EMBL" id="MDO3695075.1"/>
    </source>
</evidence>
<keyword evidence="3" id="KW-1185">Reference proteome</keyword>
<dbReference type="EMBL" id="JAUMIT010000004">
    <property type="protein sequence ID" value="MDO3695075.1"/>
    <property type="molecule type" value="Genomic_DNA"/>
</dbReference>
<accession>A0ABT8VSX6</accession>
<evidence type="ECO:0008006" key="4">
    <source>
        <dbReference type="Google" id="ProtNLM"/>
    </source>
</evidence>
<evidence type="ECO:0000256" key="1">
    <source>
        <dbReference type="SAM" id="Phobius"/>
    </source>
</evidence>
<organism evidence="2 3">
    <name type="scientific">Wenyingzhuangia gilva</name>
    <dbReference type="NCBI Taxonomy" id="3057677"/>
    <lineage>
        <taxon>Bacteria</taxon>
        <taxon>Pseudomonadati</taxon>
        <taxon>Bacteroidota</taxon>
        <taxon>Flavobacteriia</taxon>
        <taxon>Flavobacteriales</taxon>
        <taxon>Flavobacteriaceae</taxon>
        <taxon>Wenyingzhuangia</taxon>
    </lineage>
</organism>
<keyword evidence="1" id="KW-0472">Membrane</keyword>
<evidence type="ECO:0000313" key="3">
    <source>
        <dbReference type="Proteomes" id="UP001168642"/>
    </source>
</evidence>
<feature type="transmembrane region" description="Helical" evidence="1">
    <location>
        <begin position="104"/>
        <end position="123"/>
    </location>
</feature>
<sequence>MKENQSFNLNTDILNNFSYLFVKLVFIIITTYLIILILNFLRDKFINQEKATAKNNINDLIFILNKLFYISGFGFVIANILQMIFSEISDSNSRIPNFKITGEWEYLTFGIILIFVGISFKVIHKALSKKEKEDMVPIQKNEEKVSS</sequence>